<evidence type="ECO:0000313" key="1">
    <source>
        <dbReference type="EMBL" id="KEQ15106.1"/>
    </source>
</evidence>
<dbReference type="RefSeq" id="WP_034841455.1">
    <property type="nucleotide sequence ID" value="NZ_JOKH01000007.1"/>
</dbReference>
<keyword evidence="2" id="KW-1185">Reference proteome</keyword>
<proteinExistence type="predicted"/>
<evidence type="ECO:0000313" key="2">
    <source>
        <dbReference type="Proteomes" id="UP000028073"/>
    </source>
</evidence>
<accession>A0A081N9I3</accession>
<sequence>MRTSVSILEQFGFEFGKNGAHSAHTTMLDEQGILIERTEVDTRKDRGKDVATAPWLEKFGGDRVNDYHLSSKEKQTVQAAAKKTKEAVA</sequence>
<dbReference type="EMBL" id="JOKH01000007">
    <property type="protein sequence ID" value="KEQ15106.1"/>
    <property type="molecule type" value="Genomic_DNA"/>
</dbReference>
<gene>
    <name evidence="1" type="ORF">GZ78_24935</name>
</gene>
<name>A0A081N9I3_9GAMM</name>
<dbReference type="STRING" id="1137799.GZ78_24935"/>
<dbReference type="Proteomes" id="UP000028073">
    <property type="component" value="Unassembled WGS sequence"/>
</dbReference>
<comment type="caution">
    <text evidence="1">The sequence shown here is derived from an EMBL/GenBank/DDBJ whole genome shotgun (WGS) entry which is preliminary data.</text>
</comment>
<dbReference type="OrthoDB" id="69057at2"/>
<dbReference type="AlphaFoldDB" id="A0A081N9I3"/>
<reference evidence="1 2" key="1">
    <citation type="submission" date="2014-06" db="EMBL/GenBank/DDBJ databases">
        <title>Whole Genome Sequences of Three Symbiotic Endozoicomonas Bacteria.</title>
        <authorList>
            <person name="Neave M.J."/>
            <person name="Apprill A."/>
            <person name="Voolstra C.R."/>
        </authorList>
    </citation>
    <scope>NUCLEOTIDE SEQUENCE [LARGE SCALE GENOMIC DNA]</scope>
    <source>
        <strain evidence="1 2">DSM 25634</strain>
    </source>
</reference>
<protein>
    <submittedName>
        <fullName evidence="1">Uncharacterized protein</fullName>
    </submittedName>
</protein>
<organism evidence="1 2">
    <name type="scientific">Endozoicomonas numazuensis</name>
    <dbReference type="NCBI Taxonomy" id="1137799"/>
    <lineage>
        <taxon>Bacteria</taxon>
        <taxon>Pseudomonadati</taxon>
        <taxon>Pseudomonadota</taxon>
        <taxon>Gammaproteobacteria</taxon>
        <taxon>Oceanospirillales</taxon>
        <taxon>Endozoicomonadaceae</taxon>
        <taxon>Endozoicomonas</taxon>
    </lineage>
</organism>